<keyword evidence="3" id="KW-1185">Reference proteome</keyword>
<accession>A0A4Z1IPJ4</accession>
<feature type="region of interest" description="Disordered" evidence="1">
    <location>
        <begin position="262"/>
        <end position="286"/>
    </location>
</feature>
<dbReference type="AlphaFoldDB" id="A0A4Z1IPJ4"/>
<evidence type="ECO:0000256" key="1">
    <source>
        <dbReference type="SAM" id="MobiDB-lite"/>
    </source>
</evidence>
<dbReference type="EMBL" id="PQXN01000029">
    <property type="protein sequence ID" value="TGO61180.1"/>
    <property type="molecule type" value="Genomic_DNA"/>
</dbReference>
<gene>
    <name evidence="2" type="ORF">BCON_0029g00210</name>
</gene>
<feature type="compositionally biased region" description="Gly residues" evidence="1">
    <location>
        <begin position="100"/>
        <end position="112"/>
    </location>
</feature>
<dbReference type="OrthoDB" id="3561856at2759"/>
<protein>
    <submittedName>
        <fullName evidence="2">Uncharacterized protein</fullName>
    </submittedName>
</protein>
<reference evidence="2 3" key="1">
    <citation type="submission" date="2017-12" db="EMBL/GenBank/DDBJ databases">
        <title>Comparative genomics of Botrytis spp.</title>
        <authorList>
            <person name="Valero-Jimenez C.A."/>
            <person name="Tapia P."/>
            <person name="Veloso J."/>
            <person name="Silva-Moreno E."/>
            <person name="Staats M."/>
            <person name="Valdes J.H."/>
            <person name="Van Kan J.A.L."/>
        </authorList>
    </citation>
    <scope>NUCLEOTIDE SEQUENCE [LARGE SCALE GENOMIC DNA]</scope>
    <source>
        <strain evidence="2 3">MUCL11595</strain>
    </source>
</reference>
<name>A0A4Z1IPJ4_9HELO</name>
<organism evidence="2 3">
    <name type="scientific">Botryotinia convoluta</name>
    <dbReference type="NCBI Taxonomy" id="54673"/>
    <lineage>
        <taxon>Eukaryota</taxon>
        <taxon>Fungi</taxon>
        <taxon>Dikarya</taxon>
        <taxon>Ascomycota</taxon>
        <taxon>Pezizomycotina</taxon>
        <taxon>Leotiomycetes</taxon>
        <taxon>Helotiales</taxon>
        <taxon>Sclerotiniaceae</taxon>
        <taxon>Botryotinia</taxon>
    </lineage>
</organism>
<evidence type="ECO:0000313" key="2">
    <source>
        <dbReference type="EMBL" id="TGO61180.1"/>
    </source>
</evidence>
<dbReference type="Proteomes" id="UP000297527">
    <property type="component" value="Unassembled WGS sequence"/>
</dbReference>
<feature type="region of interest" description="Disordered" evidence="1">
    <location>
        <begin position="85"/>
        <end position="129"/>
    </location>
</feature>
<comment type="caution">
    <text evidence="2">The sequence shown here is derived from an EMBL/GenBank/DDBJ whole genome shotgun (WGS) entry which is preliminary data.</text>
</comment>
<sequence>MTIRNPNPAQNIYNAPTQPAYEIQSRNRTIPLAQGQGLVQATASIVGMGGTQSGSAHNINVSGGVVASAGGRTGYGGSARVVGQSAVRGSGRGRNLNNGGRSGNGNRGGGGASQHMNASGMHGHAQVQPPHIPVNYVHPHPHVHPSGQGQVQNPHPHTPMNHIQPLVGGIFGPCAPYIPHTGSVLPPLGPYIPRTGGSRLPSGNLGGNRPAYGPLQQLPGHLQGHLPVPLGHPQFGNVNAGGMGFGNGNMIVNGWDSRWDGSGGFRGGARGSSRGGRGQGMRGRRR</sequence>
<evidence type="ECO:0000313" key="3">
    <source>
        <dbReference type="Proteomes" id="UP000297527"/>
    </source>
</evidence>
<proteinExistence type="predicted"/>